<organism evidence="1 2">
    <name type="scientific">Panagrolaimus sp. PS1159</name>
    <dbReference type="NCBI Taxonomy" id="55785"/>
    <lineage>
        <taxon>Eukaryota</taxon>
        <taxon>Metazoa</taxon>
        <taxon>Ecdysozoa</taxon>
        <taxon>Nematoda</taxon>
        <taxon>Chromadorea</taxon>
        <taxon>Rhabditida</taxon>
        <taxon>Tylenchina</taxon>
        <taxon>Panagrolaimomorpha</taxon>
        <taxon>Panagrolaimoidea</taxon>
        <taxon>Panagrolaimidae</taxon>
        <taxon>Panagrolaimus</taxon>
    </lineage>
</organism>
<accession>A0AC35FHS4</accession>
<proteinExistence type="predicted"/>
<protein>
    <submittedName>
        <fullName evidence="2">Uncharacterized protein</fullName>
    </submittedName>
</protein>
<name>A0AC35FHS4_9BILA</name>
<reference evidence="2" key="1">
    <citation type="submission" date="2022-11" db="UniProtKB">
        <authorList>
            <consortium name="WormBaseParasite"/>
        </authorList>
    </citation>
    <scope>IDENTIFICATION</scope>
</reference>
<sequence>MDNEHFKDVLIKKLESFKQDTSNIDSLKQHVNSMPAGFVLEKDAFIKMLQAIGAVSQSIKQEEYLRIFKALFDRVENYGEAVIIHFDSCSNNDFGPFSVKNFSIGQYINQIETYYGNHNDISSEQCIEPSKLFAWALIGNTKECLMHFCTQSVVMQNTMLNFLRLIFEHIPSVCQYVADFKKIKGSLLLNTIGEILPRYKNFPQNLDTIQHMLFRMSIPRKTKQISLIPPVILFHEIMEHLVKKDMIDFWIGLFADFIRGLKKNNIKLNWNSEREDILNPALFCVFLIKLLKVQRLKGVDVDEIFRNLGDLFKAQNVEFGTSLNAFRCCTEIDWALKFALMDHLQIPSTSFPREIPSALYTILFEDAKKNYIELTDADSTFENYLIG</sequence>
<dbReference type="Proteomes" id="UP000887580">
    <property type="component" value="Unplaced"/>
</dbReference>
<dbReference type="WBParaSite" id="PS1159_v2.g17672.t1">
    <property type="protein sequence ID" value="PS1159_v2.g17672.t1"/>
    <property type="gene ID" value="PS1159_v2.g17672"/>
</dbReference>
<evidence type="ECO:0000313" key="1">
    <source>
        <dbReference type="Proteomes" id="UP000887580"/>
    </source>
</evidence>
<evidence type="ECO:0000313" key="2">
    <source>
        <dbReference type="WBParaSite" id="PS1159_v2.g17672.t1"/>
    </source>
</evidence>